<gene>
    <name evidence="2" type="ORF">PanWU01x14_157300</name>
</gene>
<organism evidence="2 3">
    <name type="scientific">Parasponia andersonii</name>
    <name type="common">Sponia andersonii</name>
    <dbReference type="NCBI Taxonomy" id="3476"/>
    <lineage>
        <taxon>Eukaryota</taxon>
        <taxon>Viridiplantae</taxon>
        <taxon>Streptophyta</taxon>
        <taxon>Embryophyta</taxon>
        <taxon>Tracheophyta</taxon>
        <taxon>Spermatophyta</taxon>
        <taxon>Magnoliopsida</taxon>
        <taxon>eudicotyledons</taxon>
        <taxon>Gunneridae</taxon>
        <taxon>Pentapetalae</taxon>
        <taxon>rosids</taxon>
        <taxon>fabids</taxon>
        <taxon>Rosales</taxon>
        <taxon>Cannabaceae</taxon>
        <taxon>Parasponia</taxon>
    </lineage>
</organism>
<evidence type="ECO:0000313" key="3">
    <source>
        <dbReference type="Proteomes" id="UP000237105"/>
    </source>
</evidence>
<dbReference type="EMBL" id="JXTB01000136">
    <property type="protein sequence ID" value="PON59835.1"/>
    <property type="molecule type" value="Genomic_DNA"/>
</dbReference>
<dbReference type="AlphaFoldDB" id="A0A2P5CFR5"/>
<reference evidence="3" key="1">
    <citation type="submission" date="2016-06" db="EMBL/GenBank/DDBJ databases">
        <title>Parallel loss of symbiosis genes in relatives of nitrogen-fixing non-legume Parasponia.</title>
        <authorList>
            <person name="Van Velzen R."/>
            <person name="Holmer R."/>
            <person name="Bu F."/>
            <person name="Rutten L."/>
            <person name="Van Zeijl A."/>
            <person name="Liu W."/>
            <person name="Santuari L."/>
            <person name="Cao Q."/>
            <person name="Sharma T."/>
            <person name="Shen D."/>
            <person name="Roswanjaya Y."/>
            <person name="Wardhani T."/>
            <person name="Kalhor M.S."/>
            <person name="Jansen J."/>
            <person name="Van den Hoogen J."/>
            <person name="Gungor B."/>
            <person name="Hartog M."/>
            <person name="Hontelez J."/>
            <person name="Verver J."/>
            <person name="Yang W.-C."/>
            <person name="Schijlen E."/>
            <person name="Repin R."/>
            <person name="Schilthuizen M."/>
            <person name="Schranz E."/>
            <person name="Heidstra R."/>
            <person name="Miyata K."/>
            <person name="Fedorova E."/>
            <person name="Kohlen W."/>
            <person name="Bisseling T."/>
            <person name="Smit S."/>
            <person name="Geurts R."/>
        </authorList>
    </citation>
    <scope>NUCLEOTIDE SEQUENCE [LARGE SCALE GENOMIC DNA]</scope>
    <source>
        <strain evidence="3">cv. WU1-14</strain>
    </source>
</reference>
<feature type="region of interest" description="Disordered" evidence="1">
    <location>
        <begin position="112"/>
        <end position="145"/>
    </location>
</feature>
<dbReference type="OrthoDB" id="433512at2759"/>
<name>A0A2P5CFR5_PARAD</name>
<comment type="caution">
    <text evidence="2">The sequence shown here is derived from an EMBL/GenBank/DDBJ whole genome shotgun (WGS) entry which is preliminary data.</text>
</comment>
<sequence length="156" mass="16965">MDKAKFRWYHLKAIVIIRMGFFIDAYDLFRISLVTKLLGQIYYHQEASSKPESFPPNVAATGSASSARLFPSVARRKPSWPLCASSASSLASASVVTTLFLPPSWPSTLPKPCEVRSSPSSSQFKGSGFEPVVPSRSSSPTFSSNCCPQSLTLLTP</sequence>
<feature type="compositionally biased region" description="Low complexity" evidence="1">
    <location>
        <begin position="131"/>
        <end position="144"/>
    </location>
</feature>
<proteinExistence type="predicted"/>
<dbReference type="Gene3D" id="1.20.1250.20">
    <property type="entry name" value="MFS general substrate transporter like domains"/>
    <property type="match status" value="1"/>
</dbReference>
<protein>
    <recommendedName>
        <fullName evidence="4">Major facilitator, sugar transporter-like</fullName>
    </recommendedName>
</protein>
<dbReference type="InterPro" id="IPR036259">
    <property type="entry name" value="MFS_trans_sf"/>
</dbReference>
<keyword evidence="3" id="KW-1185">Reference proteome</keyword>
<dbReference type="Proteomes" id="UP000237105">
    <property type="component" value="Unassembled WGS sequence"/>
</dbReference>
<accession>A0A2P5CFR5</accession>
<evidence type="ECO:0000313" key="2">
    <source>
        <dbReference type="EMBL" id="PON59835.1"/>
    </source>
</evidence>
<evidence type="ECO:0008006" key="4">
    <source>
        <dbReference type="Google" id="ProtNLM"/>
    </source>
</evidence>
<evidence type="ECO:0000256" key="1">
    <source>
        <dbReference type="SAM" id="MobiDB-lite"/>
    </source>
</evidence>